<name>A0A7K1V470_9NOCA</name>
<gene>
    <name evidence="2" type="ORF">GPX89_29255</name>
</gene>
<dbReference type="PANTHER" id="PTHR43543">
    <property type="entry name" value="MALONIC SEMIALDEHYDE REDUCTASE RUTE-RELATED"/>
    <property type="match status" value="1"/>
</dbReference>
<dbReference type="PANTHER" id="PTHR43543:SF1">
    <property type="entry name" value="MALONIC SEMIALDEHYDE REDUCTASE RUTE-RELATED"/>
    <property type="match status" value="1"/>
</dbReference>
<dbReference type="RefSeq" id="WP_157390915.1">
    <property type="nucleotide sequence ID" value="NZ_WRPP01000006.1"/>
</dbReference>
<dbReference type="AlphaFoldDB" id="A0A7K1V470"/>
<accession>A0A7K1V470</accession>
<evidence type="ECO:0000313" key="3">
    <source>
        <dbReference type="Proteomes" id="UP000466794"/>
    </source>
</evidence>
<comment type="caution">
    <text evidence="2">The sequence shown here is derived from an EMBL/GenBank/DDBJ whole genome shotgun (WGS) entry which is preliminary data.</text>
</comment>
<dbReference type="Gene3D" id="3.40.109.10">
    <property type="entry name" value="NADH Oxidase"/>
    <property type="match status" value="1"/>
</dbReference>
<keyword evidence="2" id="KW-0560">Oxidoreductase</keyword>
<dbReference type="InterPro" id="IPR000415">
    <property type="entry name" value="Nitroreductase-like"/>
</dbReference>
<dbReference type="Pfam" id="PF00881">
    <property type="entry name" value="Nitroreductase"/>
    <property type="match status" value="1"/>
</dbReference>
<keyword evidence="3" id="KW-1185">Reference proteome</keyword>
<feature type="domain" description="Nitroreductase" evidence="1">
    <location>
        <begin position="28"/>
        <end position="185"/>
    </location>
</feature>
<evidence type="ECO:0000313" key="2">
    <source>
        <dbReference type="EMBL" id="MVU81317.1"/>
    </source>
</evidence>
<proteinExistence type="predicted"/>
<dbReference type="Proteomes" id="UP000466794">
    <property type="component" value="Unassembled WGS sequence"/>
</dbReference>
<evidence type="ECO:0000259" key="1">
    <source>
        <dbReference type="Pfam" id="PF00881"/>
    </source>
</evidence>
<dbReference type="InterPro" id="IPR029479">
    <property type="entry name" value="Nitroreductase"/>
</dbReference>
<organism evidence="2 3">
    <name type="scientific">Nocardia terrae</name>
    <dbReference type="NCBI Taxonomy" id="2675851"/>
    <lineage>
        <taxon>Bacteria</taxon>
        <taxon>Bacillati</taxon>
        <taxon>Actinomycetota</taxon>
        <taxon>Actinomycetes</taxon>
        <taxon>Mycobacteriales</taxon>
        <taxon>Nocardiaceae</taxon>
        <taxon>Nocardia</taxon>
    </lineage>
</organism>
<protein>
    <submittedName>
        <fullName evidence="2">Malonic semialdehyde reductase</fullName>
        <ecNumber evidence="2">1.1.1.298</ecNumber>
    </submittedName>
</protein>
<dbReference type="EC" id="1.1.1.298" evidence="2"/>
<sequence length="207" mass="23214">MSDQAIAITPNRLSLSDDGLALLFTESRTPRRFLPLPVTDEDLHAIWELTRWAPTGHNSQPMRVVFARTPEARERLLPHLAAGNDVKSKSAPVVAVLAYDTRYHTHLETLIPYNTTLQGHYETNIEERRRKGIFNATLQCAYFIMAVRAVGLAAGPIGGFDRDGINAELFPDGRYESLLVVNIGHIDESALRDRLPRLDRELTVSMV</sequence>
<dbReference type="GO" id="GO:0035527">
    <property type="term" value="F:3-hydroxypropionate dehydrogenase (NADP+) activity"/>
    <property type="evidence" value="ECO:0007669"/>
    <property type="project" value="UniProtKB-EC"/>
</dbReference>
<reference evidence="2 3" key="1">
    <citation type="submission" date="2019-12" db="EMBL/GenBank/DDBJ databases">
        <title>Nocardia sp. nov. ET3-3 isolated from soil.</title>
        <authorList>
            <person name="Kanchanasin P."/>
            <person name="Tanasupawat S."/>
            <person name="Yuki M."/>
            <person name="Kudo T."/>
        </authorList>
    </citation>
    <scope>NUCLEOTIDE SEQUENCE [LARGE SCALE GENOMIC DNA]</scope>
    <source>
        <strain evidence="2 3">ET3-3</strain>
    </source>
</reference>
<dbReference type="EMBL" id="WRPP01000006">
    <property type="protein sequence ID" value="MVU81317.1"/>
    <property type="molecule type" value="Genomic_DNA"/>
</dbReference>
<dbReference type="InterPro" id="IPR050461">
    <property type="entry name" value="Nitroreductase_HadB/RutE"/>
</dbReference>
<dbReference type="SUPFAM" id="SSF55469">
    <property type="entry name" value="FMN-dependent nitroreductase-like"/>
    <property type="match status" value="1"/>
</dbReference>
<dbReference type="NCBIfam" id="NF003768">
    <property type="entry name" value="PRK05365.1"/>
    <property type="match status" value="1"/>
</dbReference>